<evidence type="ECO:0000313" key="2">
    <source>
        <dbReference type="Proteomes" id="UP000014680"/>
    </source>
</evidence>
<dbReference type="KEGG" id="eiv:EIN_391210"/>
<dbReference type="AlphaFoldDB" id="A0A0A1UB96"/>
<dbReference type="GeneID" id="14888398"/>
<gene>
    <name evidence="1" type="ORF">EIN_391210</name>
</gene>
<reference evidence="1 2" key="1">
    <citation type="submission" date="2012-10" db="EMBL/GenBank/DDBJ databases">
        <authorList>
            <person name="Zafar N."/>
            <person name="Inman J."/>
            <person name="Hall N."/>
            <person name="Lorenzi H."/>
            <person name="Caler E."/>
        </authorList>
    </citation>
    <scope>NUCLEOTIDE SEQUENCE [LARGE SCALE GENOMIC DNA]</scope>
    <source>
        <strain evidence="1 2">IP1</strain>
    </source>
</reference>
<organism evidence="1 2">
    <name type="scientific">Entamoeba invadens IP1</name>
    <dbReference type="NCBI Taxonomy" id="370355"/>
    <lineage>
        <taxon>Eukaryota</taxon>
        <taxon>Amoebozoa</taxon>
        <taxon>Evosea</taxon>
        <taxon>Archamoebae</taxon>
        <taxon>Mastigamoebida</taxon>
        <taxon>Entamoebidae</taxon>
        <taxon>Entamoeba</taxon>
    </lineage>
</organism>
<feature type="non-terminal residue" evidence="1">
    <location>
        <position position="1"/>
    </location>
</feature>
<dbReference type="Proteomes" id="UP000014680">
    <property type="component" value="Unassembled WGS sequence"/>
</dbReference>
<dbReference type="RefSeq" id="XP_004256247.1">
    <property type="nucleotide sequence ID" value="XM_004256199.1"/>
</dbReference>
<name>A0A0A1UB96_ENTIV</name>
<proteinExistence type="predicted"/>
<dbReference type="EMBL" id="KB206629">
    <property type="protein sequence ID" value="ELP89476.1"/>
    <property type="molecule type" value="Genomic_DNA"/>
</dbReference>
<dbReference type="OMA" id="NVRDFRT"/>
<protein>
    <submittedName>
        <fullName evidence="1">Uncharacterized protein</fullName>
    </submittedName>
</protein>
<accession>A0A0A1UB96</accession>
<keyword evidence="2" id="KW-1185">Reference proteome</keyword>
<sequence>MKTETVITNNIPHSQLQISLARIEAAQQLLCFDDENAFPQESKLAEYIITSLPTHIHVILDTTKLTDVEIRMIKDRLTIINTYLTVFRPNTQVMYSIYDVADDSYNENKKFDFLEGQLTNKKESKSGYVATFISSIFEPKKPTILSFPNNTEMVIHFASNYQVNREMTQSLGNFTSGIKYFLFNKHKQQMTSSIVTIPYTSCSYLRNALTPFLNSRAAFMEDSKLANMTGVLFTPVPGTFENVRDFRTRVDTFQKEGVTLKIGSLLHSGHKFKVWKAEMERVVLGEKGDERHEVRSVVVKMFKRP</sequence>
<dbReference type="VEuPathDB" id="AmoebaDB:EIN_391210"/>
<evidence type="ECO:0000313" key="1">
    <source>
        <dbReference type="EMBL" id="ELP89476.1"/>
    </source>
</evidence>
<feature type="non-terminal residue" evidence="1">
    <location>
        <position position="305"/>
    </location>
</feature>